<protein>
    <submittedName>
        <fullName evidence="4">Small, acid-soluble spore protein H</fullName>
    </submittedName>
</protein>
<dbReference type="GO" id="GO:0042601">
    <property type="term" value="C:endospore-forming forespore"/>
    <property type="evidence" value="ECO:0007669"/>
    <property type="project" value="InterPro"/>
</dbReference>
<evidence type="ECO:0000313" key="4">
    <source>
        <dbReference type="EMBL" id="GGE10523.1"/>
    </source>
</evidence>
<keyword evidence="3" id="KW-0749">Sporulation</keyword>
<gene>
    <name evidence="4" type="primary">sspH</name>
    <name evidence="4" type="ORF">GCM10011571_09790</name>
</gene>
<dbReference type="NCBIfam" id="TIGR02861">
    <property type="entry name" value="SASP_H"/>
    <property type="match status" value="1"/>
</dbReference>
<evidence type="ECO:0000256" key="2">
    <source>
        <dbReference type="ARBA" id="ARBA00006573"/>
    </source>
</evidence>
<comment type="caution">
    <text evidence="4">The sequence shown here is derived from an EMBL/GenBank/DDBJ whole genome shotgun (WGS) entry which is preliminary data.</text>
</comment>
<dbReference type="AlphaFoldDB" id="A0A8J2VGM8"/>
<dbReference type="GO" id="GO:0030435">
    <property type="term" value="P:sporulation resulting in formation of a cellular spore"/>
    <property type="evidence" value="ECO:0007669"/>
    <property type="project" value="UniProtKB-KW"/>
</dbReference>
<evidence type="ECO:0000256" key="3">
    <source>
        <dbReference type="ARBA" id="ARBA00022969"/>
    </source>
</evidence>
<dbReference type="HAMAP" id="MF_00667">
    <property type="entry name" value="SspH"/>
    <property type="match status" value="1"/>
</dbReference>
<accession>A0A8J2VGM8</accession>
<comment type="similarity">
    <text evidence="2">Belongs to the SspH family.</text>
</comment>
<dbReference type="GO" id="GO:0030436">
    <property type="term" value="P:asexual sporulation"/>
    <property type="evidence" value="ECO:0007669"/>
    <property type="project" value="InterPro"/>
</dbReference>
<dbReference type="Pfam" id="PF08141">
    <property type="entry name" value="SspH"/>
    <property type="match status" value="1"/>
</dbReference>
<sequence>MDVMRAKQILESPREIDVRHDGVPVWIQQVNEDAETARVYPRAHPENEKTVPVEQLEEY</sequence>
<organism evidence="4 5">
    <name type="scientific">Marinithermofilum abyssi</name>
    <dbReference type="NCBI Taxonomy" id="1571185"/>
    <lineage>
        <taxon>Bacteria</taxon>
        <taxon>Bacillati</taxon>
        <taxon>Bacillota</taxon>
        <taxon>Bacilli</taxon>
        <taxon>Bacillales</taxon>
        <taxon>Thermoactinomycetaceae</taxon>
        <taxon>Marinithermofilum</taxon>
    </lineage>
</organism>
<keyword evidence="5" id="KW-1185">Reference proteome</keyword>
<reference evidence="4" key="2">
    <citation type="submission" date="2020-09" db="EMBL/GenBank/DDBJ databases">
        <authorList>
            <person name="Sun Q."/>
            <person name="Zhou Y."/>
        </authorList>
    </citation>
    <scope>NUCLEOTIDE SEQUENCE</scope>
    <source>
        <strain evidence="4">CGMCC 1.15179</strain>
    </source>
</reference>
<dbReference type="Proteomes" id="UP000625210">
    <property type="component" value="Unassembled WGS sequence"/>
</dbReference>
<dbReference type="RefSeq" id="WP_188646790.1">
    <property type="nucleotide sequence ID" value="NZ_BMHQ01000003.1"/>
</dbReference>
<evidence type="ECO:0000313" key="5">
    <source>
        <dbReference type="Proteomes" id="UP000625210"/>
    </source>
</evidence>
<proteinExistence type="inferred from homology"/>
<dbReference type="InterPro" id="IPR012610">
    <property type="entry name" value="SASP_SspH"/>
</dbReference>
<name>A0A8J2VGM8_9BACL</name>
<reference evidence="4" key="1">
    <citation type="journal article" date="2014" name="Int. J. Syst. Evol. Microbiol.">
        <title>Complete genome sequence of Corynebacterium casei LMG S-19264T (=DSM 44701T), isolated from a smear-ripened cheese.</title>
        <authorList>
            <consortium name="US DOE Joint Genome Institute (JGI-PGF)"/>
            <person name="Walter F."/>
            <person name="Albersmeier A."/>
            <person name="Kalinowski J."/>
            <person name="Ruckert C."/>
        </authorList>
    </citation>
    <scope>NUCLEOTIDE SEQUENCE</scope>
    <source>
        <strain evidence="4">CGMCC 1.15179</strain>
    </source>
</reference>
<comment type="subcellular location">
    <subcellularLocation>
        <location evidence="1">Spore core</location>
    </subcellularLocation>
</comment>
<dbReference type="EMBL" id="BMHQ01000003">
    <property type="protein sequence ID" value="GGE10523.1"/>
    <property type="molecule type" value="Genomic_DNA"/>
</dbReference>
<evidence type="ECO:0000256" key="1">
    <source>
        <dbReference type="ARBA" id="ARBA00004288"/>
    </source>
</evidence>